<reference evidence="1" key="1">
    <citation type="submission" date="2022-10" db="EMBL/GenBank/DDBJ databases">
        <title>The complete genomes of actinobacterial strains from the NBC collection.</title>
        <authorList>
            <person name="Joergensen T.S."/>
            <person name="Alvarez Arevalo M."/>
            <person name="Sterndorff E.B."/>
            <person name="Faurdal D."/>
            <person name="Vuksanovic O."/>
            <person name="Mourched A.-S."/>
            <person name="Charusanti P."/>
            <person name="Shaw S."/>
            <person name="Blin K."/>
            <person name="Weber T."/>
        </authorList>
    </citation>
    <scope>NUCLEOTIDE SEQUENCE</scope>
    <source>
        <strain evidence="1">NBC_00119</strain>
    </source>
</reference>
<dbReference type="EMBL" id="CP108195">
    <property type="protein sequence ID" value="WTS11613.1"/>
    <property type="molecule type" value="Genomic_DNA"/>
</dbReference>
<name>A0AAU1U583_9ACTN</name>
<dbReference type="AlphaFoldDB" id="A0AAU1U583"/>
<accession>A0AAU1U583</accession>
<organism evidence="1">
    <name type="scientific">Streptomyces sp. NBC_00119</name>
    <dbReference type="NCBI Taxonomy" id="2975659"/>
    <lineage>
        <taxon>Bacteria</taxon>
        <taxon>Bacillati</taxon>
        <taxon>Actinomycetota</taxon>
        <taxon>Actinomycetes</taxon>
        <taxon>Kitasatosporales</taxon>
        <taxon>Streptomycetaceae</taxon>
        <taxon>Streptomyces</taxon>
    </lineage>
</organism>
<sequence length="42" mass="4470">MQDSMGAPSIFVNESKQNVHAIDIATVITVITAITDVAIAQR</sequence>
<protein>
    <submittedName>
        <fullName evidence="1">Uncharacterized protein</fullName>
    </submittedName>
</protein>
<gene>
    <name evidence="1" type="ORF">OHU69_11505</name>
</gene>
<evidence type="ECO:0000313" key="1">
    <source>
        <dbReference type="EMBL" id="WTS11613.1"/>
    </source>
</evidence>
<proteinExistence type="predicted"/>